<reference evidence="2 3" key="1">
    <citation type="submission" date="2018-06" db="EMBL/GenBank/DDBJ databases">
        <title>Actinomadura craniellae sp. nov. isolated from marine sponge Craniella sp.</title>
        <authorList>
            <person name="Li L."/>
            <person name="Xu Q.H."/>
            <person name="Lin H.W."/>
            <person name="Lu Y.H."/>
        </authorList>
    </citation>
    <scope>NUCLEOTIDE SEQUENCE [LARGE SCALE GENOMIC DNA]</scope>
    <source>
        <strain evidence="2 3">LHW63021</strain>
    </source>
</reference>
<name>A0A365GY33_9ACTN</name>
<feature type="domain" description="Aminoglycoside phosphotransferase" evidence="1">
    <location>
        <begin position="7"/>
        <end position="219"/>
    </location>
</feature>
<comment type="caution">
    <text evidence="2">The sequence shown here is derived from an EMBL/GenBank/DDBJ whole genome shotgun (WGS) entry which is preliminary data.</text>
</comment>
<dbReference type="Proteomes" id="UP000251891">
    <property type="component" value="Unassembled WGS sequence"/>
</dbReference>
<organism evidence="2 3">
    <name type="scientific">Actinomadura craniellae</name>
    <dbReference type="NCBI Taxonomy" id="2231787"/>
    <lineage>
        <taxon>Bacteria</taxon>
        <taxon>Bacillati</taxon>
        <taxon>Actinomycetota</taxon>
        <taxon>Actinomycetes</taxon>
        <taxon>Streptosporangiales</taxon>
        <taxon>Thermomonosporaceae</taxon>
        <taxon>Actinomadura</taxon>
    </lineage>
</organism>
<dbReference type="GO" id="GO:0016740">
    <property type="term" value="F:transferase activity"/>
    <property type="evidence" value="ECO:0007669"/>
    <property type="project" value="UniProtKB-KW"/>
</dbReference>
<proteinExistence type="predicted"/>
<dbReference type="EMBL" id="QLYX01000017">
    <property type="protein sequence ID" value="RAY11754.1"/>
    <property type="molecule type" value="Genomic_DNA"/>
</dbReference>
<gene>
    <name evidence="2" type="ORF">DPM19_28775</name>
</gene>
<evidence type="ECO:0000313" key="3">
    <source>
        <dbReference type="Proteomes" id="UP000251891"/>
    </source>
</evidence>
<dbReference type="InterPro" id="IPR011009">
    <property type="entry name" value="Kinase-like_dom_sf"/>
</dbReference>
<protein>
    <submittedName>
        <fullName evidence="2">Aminoglycoside phosphotransferase family protein</fullName>
    </submittedName>
</protein>
<evidence type="ECO:0000259" key="1">
    <source>
        <dbReference type="Pfam" id="PF01636"/>
    </source>
</evidence>
<keyword evidence="3" id="KW-1185">Reference proteome</keyword>
<dbReference type="Gene3D" id="3.90.1200.10">
    <property type="match status" value="1"/>
</dbReference>
<sequence>MLADRRGALVVRVGDLAVKAHRADKDPGELGARLRAAAHPALRDVLVVPLGEPARVAGRLVSVWPYGAAVSPDDPPWEEAGRILARLHALPADALDPPPPYWGGVGKAARTVGRLPGGPAATEIRRAFATLPGWLRGEAPPPPGTAIIHGDWHLGQLVRPPGQGWRLIDVDDLGWGDPAWDLARAAALFSAGVLPPDEWARFLGAYRAAGGRAVPGSGDPWTTLDIPARTLAIQIAATSVLYALDEGRPLDEFETALVDTCSRITRSEVGP</sequence>
<accession>A0A365GY33</accession>
<dbReference type="InterPro" id="IPR002575">
    <property type="entry name" value="Aminoglycoside_PTrfase"/>
</dbReference>
<dbReference type="SUPFAM" id="SSF56112">
    <property type="entry name" value="Protein kinase-like (PK-like)"/>
    <property type="match status" value="1"/>
</dbReference>
<evidence type="ECO:0000313" key="2">
    <source>
        <dbReference type="EMBL" id="RAY11754.1"/>
    </source>
</evidence>
<dbReference type="AlphaFoldDB" id="A0A365GY33"/>
<keyword evidence="2" id="KW-0808">Transferase</keyword>
<dbReference type="OrthoDB" id="4558647at2"/>
<dbReference type="Pfam" id="PF01636">
    <property type="entry name" value="APH"/>
    <property type="match status" value="1"/>
</dbReference>